<name>A0AC34GPZ5_9BILA</name>
<protein>
    <submittedName>
        <fullName evidence="2">SSD domain-containing protein</fullName>
    </submittedName>
</protein>
<organism evidence="1 2">
    <name type="scientific">Panagrolaimus sp. ES5</name>
    <dbReference type="NCBI Taxonomy" id="591445"/>
    <lineage>
        <taxon>Eukaryota</taxon>
        <taxon>Metazoa</taxon>
        <taxon>Ecdysozoa</taxon>
        <taxon>Nematoda</taxon>
        <taxon>Chromadorea</taxon>
        <taxon>Rhabditida</taxon>
        <taxon>Tylenchina</taxon>
        <taxon>Panagrolaimomorpha</taxon>
        <taxon>Panagrolaimoidea</taxon>
        <taxon>Panagrolaimidae</taxon>
        <taxon>Panagrolaimus</taxon>
    </lineage>
</organism>
<evidence type="ECO:0000313" key="2">
    <source>
        <dbReference type="WBParaSite" id="ES5_v2.g6403.t1"/>
    </source>
</evidence>
<sequence>MFLPDNMESLINLHEMLELFPPRDALRDSYSLFGAKFAYVLFEDLSENGNVLAPFNIIKLTELHREILSITVNGKNFSELCYRVSLDATCTQHPILFALEDDQPFLTVPFLSRYPMLRFGNTTVDNAVIFGGVEASKKPPDKYGNRAISKAKAMRLAYILGADDDADAWTFEFINHVSKLKFDNATLFYTSSSALAKEMEKNGELLLPYMPWMTLILIAFCMLICSSTNSVKSQPLIGLAAMLNAFIAICSATALLIYLRFPFLHMTLIMPFLIISIGVDNMFLMLKSWRILIDNMPERPKRASESDAVLVAAITEVSVSLLITSLTDGISFAVGSLSDFIAVRIKDIYRTLSKLMNHWFIKIFTFFLYIGYLGYSLNYLFQLPLGLDLKLLTPDGSFVSKELAAQERLFSDYGAFCFGVVKTDNLAIYYPKTRKRLIHLYDNLTRGPYASKAEFWLEIFETKYKNETIETDRNFMRTLIRFLETPIYSKFRSDIYFNKTGHITAIKMIMRVRKLGPENDGPRAEYLRKIFQQSNFSGFTYDTSYLLVDQQFVTMQNVIMNVGIAITVILGIAAILIPRPISAVVIALCILSINIGVVGALSAAKTRLDIISMITIVMSIGFSVDFASKKNRLEEALRVLAYPLFQAATSTIVGVSILGIVPSYMIRTFVLTVVLVVTIGFVHAILFLPVLLATVLPDTEYLEPYESHAIQEAMPEVYQKQSTVDIFSLQQVNKRMHCYINDEEDHEDTVSSMGYPTSHTTWDSSEYDIPNTIFRKI</sequence>
<accession>A0AC34GPZ5</accession>
<dbReference type="Proteomes" id="UP000887579">
    <property type="component" value="Unplaced"/>
</dbReference>
<reference evidence="2" key="1">
    <citation type="submission" date="2022-11" db="UniProtKB">
        <authorList>
            <consortium name="WormBaseParasite"/>
        </authorList>
    </citation>
    <scope>IDENTIFICATION</scope>
</reference>
<proteinExistence type="predicted"/>
<evidence type="ECO:0000313" key="1">
    <source>
        <dbReference type="Proteomes" id="UP000887579"/>
    </source>
</evidence>
<dbReference type="WBParaSite" id="ES5_v2.g6403.t1">
    <property type="protein sequence ID" value="ES5_v2.g6403.t1"/>
    <property type="gene ID" value="ES5_v2.g6403"/>
</dbReference>